<evidence type="ECO:0000313" key="7">
    <source>
        <dbReference type="Proteomes" id="UP001418222"/>
    </source>
</evidence>
<gene>
    <name evidence="6" type="ORF">KSP39_PZI001530</name>
</gene>
<dbReference type="PANTHER" id="PTHR33692:SF1">
    <property type="entry name" value="RIBOSOME MATURATION FACTOR RIMM"/>
    <property type="match status" value="1"/>
</dbReference>
<proteinExistence type="predicted"/>
<feature type="domain" description="RimM N-terminal" evidence="5">
    <location>
        <begin position="85"/>
        <end position="158"/>
    </location>
</feature>
<evidence type="ECO:0000313" key="6">
    <source>
        <dbReference type="EMBL" id="KAK8957315.1"/>
    </source>
</evidence>
<evidence type="ECO:0000259" key="5">
    <source>
        <dbReference type="Pfam" id="PF01782"/>
    </source>
</evidence>
<keyword evidence="3" id="KW-0698">rRNA processing</keyword>
<dbReference type="Gene3D" id="2.40.30.60">
    <property type="entry name" value="RimM"/>
    <property type="match status" value="1"/>
</dbReference>
<dbReference type="Pfam" id="PF01782">
    <property type="entry name" value="RimM"/>
    <property type="match status" value="1"/>
</dbReference>
<keyword evidence="4" id="KW-0143">Chaperone</keyword>
<sequence length="457" mass="49289">MLPSPVSPSPSPHTLLSSRRSFFPCPAASALNFFGTASNHALCHWRRVSPPLCAAGPRAIAEVVTGSRKDAKEEEDLSDLKFIDVGFISSVHGLKGELRVKPNTGFPELRFCKPGKRWLRARILGRETISEVQLTGGRNHPGQKCWIISFEGVDTVDKGLTTGKVIGSGSMANGQYVLDCSPAQSPVALHYSTTHPLYSWHYRLSRPSIPIMKLLFPAMVDVVFDSFVALPPPTSPAISALVSSPTAELLSVPSALPPPTSPTATVPDQVVRGALPPSALRQVQRPPAPQPIRVLPNPNTASASFRSARAASLKQIPPSSRVAFNNLSASIRLCRCTAILPIASPLPHTSIAPPLVPLLRISFARGFLTRCRRCFVRRDPLFIPVDGSAHPSTAYGFQWRLRLVHCVKLLRSLLRPAMPPACGVQPLRAFPSLLRGSLLPHLPSGGPLVDSSACQRP</sequence>
<dbReference type="Proteomes" id="UP001418222">
    <property type="component" value="Unassembled WGS sequence"/>
</dbReference>
<evidence type="ECO:0000256" key="4">
    <source>
        <dbReference type="ARBA" id="ARBA00023186"/>
    </source>
</evidence>
<dbReference type="InterPro" id="IPR036976">
    <property type="entry name" value="RimM_N_sf"/>
</dbReference>
<evidence type="ECO:0000256" key="1">
    <source>
        <dbReference type="ARBA" id="ARBA00022490"/>
    </source>
</evidence>
<organism evidence="6 7">
    <name type="scientific">Platanthera zijinensis</name>
    <dbReference type="NCBI Taxonomy" id="2320716"/>
    <lineage>
        <taxon>Eukaryota</taxon>
        <taxon>Viridiplantae</taxon>
        <taxon>Streptophyta</taxon>
        <taxon>Embryophyta</taxon>
        <taxon>Tracheophyta</taxon>
        <taxon>Spermatophyta</taxon>
        <taxon>Magnoliopsida</taxon>
        <taxon>Liliopsida</taxon>
        <taxon>Asparagales</taxon>
        <taxon>Orchidaceae</taxon>
        <taxon>Orchidoideae</taxon>
        <taxon>Orchideae</taxon>
        <taxon>Orchidinae</taxon>
        <taxon>Platanthera</taxon>
    </lineage>
</organism>
<dbReference type="InterPro" id="IPR002676">
    <property type="entry name" value="RimM_N"/>
</dbReference>
<protein>
    <recommendedName>
        <fullName evidence="5">RimM N-terminal domain-containing protein</fullName>
    </recommendedName>
</protein>
<keyword evidence="1" id="KW-0963">Cytoplasm</keyword>
<keyword evidence="2" id="KW-0690">Ribosome biogenesis</keyword>
<dbReference type="AlphaFoldDB" id="A0AAP0GFH6"/>
<keyword evidence="7" id="KW-1185">Reference proteome</keyword>
<name>A0AAP0GFH6_9ASPA</name>
<dbReference type="InterPro" id="IPR009000">
    <property type="entry name" value="Transl_B-barrel_sf"/>
</dbReference>
<evidence type="ECO:0000256" key="2">
    <source>
        <dbReference type="ARBA" id="ARBA00022517"/>
    </source>
</evidence>
<accession>A0AAP0GFH6</accession>
<evidence type="ECO:0000256" key="3">
    <source>
        <dbReference type="ARBA" id="ARBA00022552"/>
    </source>
</evidence>
<dbReference type="EMBL" id="JBBWWQ010000001">
    <property type="protein sequence ID" value="KAK8957315.1"/>
    <property type="molecule type" value="Genomic_DNA"/>
</dbReference>
<dbReference type="SUPFAM" id="SSF50447">
    <property type="entry name" value="Translation proteins"/>
    <property type="match status" value="1"/>
</dbReference>
<reference evidence="6 7" key="1">
    <citation type="journal article" date="2022" name="Nat. Plants">
        <title>Genomes of leafy and leafless Platanthera orchids illuminate the evolution of mycoheterotrophy.</title>
        <authorList>
            <person name="Li M.H."/>
            <person name="Liu K.W."/>
            <person name="Li Z."/>
            <person name="Lu H.C."/>
            <person name="Ye Q.L."/>
            <person name="Zhang D."/>
            <person name="Wang J.Y."/>
            <person name="Li Y.F."/>
            <person name="Zhong Z.M."/>
            <person name="Liu X."/>
            <person name="Yu X."/>
            <person name="Liu D.K."/>
            <person name="Tu X.D."/>
            <person name="Liu B."/>
            <person name="Hao Y."/>
            <person name="Liao X.Y."/>
            <person name="Jiang Y.T."/>
            <person name="Sun W.H."/>
            <person name="Chen J."/>
            <person name="Chen Y.Q."/>
            <person name="Ai Y."/>
            <person name="Zhai J.W."/>
            <person name="Wu S.S."/>
            <person name="Zhou Z."/>
            <person name="Hsiao Y.Y."/>
            <person name="Wu W.L."/>
            <person name="Chen Y.Y."/>
            <person name="Lin Y.F."/>
            <person name="Hsu J.L."/>
            <person name="Li C.Y."/>
            <person name="Wang Z.W."/>
            <person name="Zhao X."/>
            <person name="Zhong W.Y."/>
            <person name="Ma X.K."/>
            <person name="Ma L."/>
            <person name="Huang J."/>
            <person name="Chen G.Z."/>
            <person name="Huang M.Z."/>
            <person name="Huang L."/>
            <person name="Peng D.H."/>
            <person name="Luo Y.B."/>
            <person name="Zou S.Q."/>
            <person name="Chen S.P."/>
            <person name="Lan S."/>
            <person name="Tsai W.C."/>
            <person name="Van de Peer Y."/>
            <person name="Liu Z.J."/>
        </authorList>
    </citation>
    <scope>NUCLEOTIDE SEQUENCE [LARGE SCALE GENOMIC DNA]</scope>
    <source>
        <strain evidence="6">Lor287</strain>
    </source>
</reference>
<dbReference type="GO" id="GO:0043022">
    <property type="term" value="F:ribosome binding"/>
    <property type="evidence" value="ECO:0007669"/>
    <property type="project" value="InterPro"/>
</dbReference>
<dbReference type="GO" id="GO:0006364">
    <property type="term" value="P:rRNA processing"/>
    <property type="evidence" value="ECO:0007669"/>
    <property type="project" value="UniProtKB-KW"/>
</dbReference>
<comment type="caution">
    <text evidence="6">The sequence shown here is derived from an EMBL/GenBank/DDBJ whole genome shotgun (WGS) entry which is preliminary data.</text>
</comment>
<dbReference type="InterPro" id="IPR011961">
    <property type="entry name" value="RimM"/>
</dbReference>
<dbReference type="PANTHER" id="PTHR33692">
    <property type="entry name" value="RIBOSOME MATURATION FACTOR RIMM"/>
    <property type="match status" value="1"/>
</dbReference>
<dbReference type="GO" id="GO:0005840">
    <property type="term" value="C:ribosome"/>
    <property type="evidence" value="ECO:0007669"/>
    <property type="project" value="InterPro"/>
</dbReference>